<evidence type="ECO:0000313" key="3">
    <source>
        <dbReference type="Proteomes" id="UP001314263"/>
    </source>
</evidence>
<dbReference type="InterPro" id="IPR019448">
    <property type="entry name" value="NT-C2"/>
</dbReference>
<name>A0AAV1HYP1_9CHLO</name>
<reference evidence="2 3" key="1">
    <citation type="submission" date="2023-10" db="EMBL/GenBank/DDBJ databases">
        <authorList>
            <person name="Maclean D."/>
            <person name="Macfadyen A."/>
        </authorList>
    </citation>
    <scope>NUCLEOTIDE SEQUENCE [LARGE SCALE GENOMIC DNA]</scope>
</reference>
<evidence type="ECO:0000313" key="2">
    <source>
        <dbReference type="EMBL" id="CAK0760855.1"/>
    </source>
</evidence>
<dbReference type="AlphaFoldDB" id="A0AAV1HYP1"/>
<comment type="caution">
    <text evidence="2">The sequence shown here is derived from an EMBL/GenBank/DDBJ whole genome shotgun (WGS) entry which is preliminary data.</text>
</comment>
<dbReference type="PROSITE" id="PS51840">
    <property type="entry name" value="C2_NT"/>
    <property type="match status" value="1"/>
</dbReference>
<accession>A0AAV1HYP1</accession>
<sequence>MLKRITKKLGGAKHKEKCTITVNIKRLDSLPEALKQVKVVWEKDGLVKAESSSCTVHKGSADIHEQLRHDVTLKAAHGSQDDLAAKVIILKIKGSQELGAWAEMKTISKLELNITPFIKARSVEERLNFSMPFSAKYASKETATGNPQMIASITAQPANSISRAASQVRMSCRAIIIEGAL</sequence>
<gene>
    <name evidence="2" type="ORF">CVIRNUC_002806</name>
</gene>
<organism evidence="2 3">
    <name type="scientific">Coccomyxa viridis</name>
    <dbReference type="NCBI Taxonomy" id="1274662"/>
    <lineage>
        <taxon>Eukaryota</taxon>
        <taxon>Viridiplantae</taxon>
        <taxon>Chlorophyta</taxon>
        <taxon>core chlorophytes</taxon>
        <taxon>Trebouxiophyceae</taxon>
        <taxon>Trebouxiophyceae incertae sedis</taxon>
        <taxon>Coccomyxaceae</taxon>
        <taxon>Coccomyxa</taxon>
    </lineage>
</organism>
<protein>
    <recommendedName>
        <fullName evidence="1">C2 NT-type domain-containing protein</fullName>
    </recommendedName>
</protein>
<dbReference type="Pfam" id="PF10358">
    <property type="entry name" value="NT-C2"/>
    <property type="match status" value="1"/>
</dbReference>
<dbReference type="EMBL" id="CAUYUE010000004">
    <property type="protein sequence ID" value="CAK0760855.1"/>
    <property type="molecule type" value="Genomic_DNA"/>
</dbReference>
<keyword evidence="3" id="KW-1185">Reference proteome</keyword>
<evidence type="ECO:0000259" key="1">
    <source>
        <dbReference type="PROSITE" id="PS51840"/>
    </source>
</evidence>
<feature type="domain" description="C2 NT-type" evidence="1">
    <location>
        <begin position="8"/>
        <end position="157"/>
    </location>
</feature>
<dbReference type="Proteomes" id="UP001314263">
    <property type="component" value="Unassembled WGS sequence"/>
</dbReference>
<proteinExistence type="predicted"/>